<reference evidence="2" key="1">
    <citation type="journal article" date="2024" name="Proc. Natl. Acad. Sci. U.S.A.">
        <title>Extraordinary preservation of gene collinearity over three hundred million years revealed in homosporous lycophytes.</title>
        <authorList>
            <person name="Li C."/>
            <person name="Wickell D."/>
            <person name="Kuo L.Y."/>
            <person name="Chen X."/>
            <person name="Nie B."/>
            <person name="Liao X."/>
            <person name="Peng D."/>
            <person name="Ji J."/>
            <person name="Jenkins J."/>
            <person name="Williams M."/>
            <person name="Shu S."/>
            <person name="Plott C."/>
            <person name="Barry K."/>
            <person name="Rajasekar S."/>
            <person name="Grimwood J."/>
            <person name="Han X."/>
            <person name="Sun S."/>
            <person name="Hou Z."/>
            <person name="He W."/>
            <person name="Dai G."/>
            <person name="Sun C."/>
            <person name="Schmutz J."/>
            <person name="Leebens-Mack J.H."/>
            <person name="Li F.W."/>
            <person name="Wang L."/>
        </authorList>
    </citation>
    <scope>NUCLEOTIDE SEQUENCE [LARGE SCALE GENOMIC DNA]</scope>
    <source>
        <strain evidence="2">cv. PW_Plant_1</strain>
    </source>
</reference>
<evidence type="ECO:0000313" key="2">
    <source>
        <dbReference type="Proteomes" id="UP001162992"/>
    </source>
</evidence>
<dbReference type="EMBL" id="CM055094">
    <property type="protein sequence ID" value="KAJ7561293.1"/>
    <property type="molecule type" value="Genomic_DNA"/>
</dbReference>
<gene>
    <name evidence="1" type="ORF">O6H91_03G022500</name>
</gene>
<protein>
    <submittedName>
        <fullName evidence="1">Uncharacterized protein</fullName>
    </submittedName>
</protein>
<comment type="caution">
    <text evidence="1">The sequence shown here is derived from an EMBL/GenBank/DDBJ whole genome shotgun (WGS) entry which is preliminary data.</text>
</comment>
<accession>A0ACC2E4F5</accession>
<dbReference type="Proteomes" id="UP001162992">
    <property type="component" value="Chromosome 3"/>
</dbReference>
<name>A0ACC2E4F5_DIPCM</name>
<organism evidence="1 2">
    <name type="scientific">Diphasiastrum complanatum</name>
    <name type="common">Issler's clubmoss</name>
    <name type="synonym">Lycopodium complanatum</name>
    <dbReference type="NCBI Taxonomy" id="34168"/>
    <lineage>
        <taxon>Eukaryota</taxon>
        <taxon>Viridiplantae</taxon>
        <taxon>Streptophyta</taxon>
        <taxon>Embryophyta</taxon>
        <taxon>Tracheophyta</taxon>
        <taxon>Lycopodiopsida</taxon>
        <taxon>Lycopodiales</taxon>
        <taxon>Lycopodiaceae</taxon>
        <taxon>Lycopodioideae</taxon>
        <taxon>Diphasiastrum</taxon>
    </lineage>
</organism>
<keyword evidence="2" id="KW-1185">Reference proteome</keyword>
<evidence type="ECO:0000313" key="1">
    <source>
        <dbReference type="EMBL" id="KAJ7561293.1"/>
    </source>
</evidence>
<sequence length="507" mass="56643">MIDQEQIWVNENQEMLLEIAKDNSSKSNATGLIMKQRFLHNIMIYQEIPRRILLDDSTLSELPNEGRLMISSLSEIKCFNDEFPSYTVPGTIPLFGKAQPGIPQAPVNTTVSLSPFQAPSCLRKYTSGSSSIDLMPRVYHKSIAAQPEKEIGNFQNEQGNDPLCQRREYNTVSYKKDQATSSLISVFNCTASSPSSASNFPWYESQRLPIILGRNCSVCGSSIFLSSALAKLDKDDRPRSPLPSNSPRFEIDLSGEANDKPKNMIMEWKPTRPISQSSDYLCEAGQEMDNVGSACEIFPLKLFYSMFVGWWSGRKRALSQTARSPAPLENSLVEEYTRGEKATDKVPNSGVEAKCYHIELERLPFEDPFVSDKLASDVKADKLIIADDDKCYSSPAISAFVYGDPTPPVDFPRSGLKKKGAVILANCPSKHVHFILEESSAPPSPNGSFDAYKWKKPSNGEFLSRLTTKHLNNFHLDHSSSFDVEDYEDDKFEPISLMESTNVALLH</sequence>
<proteinExistence type="predicted"/>